<dbReference type="Proteomes" id="UP000178742">
    <property type="component" value="Unassembled WGS sequence"/>
</dbReference>
<evidence type="ECO:0000313" key="1">
    <source>
        <dbReference type="EMBL" id="OGH67069.1"/>
    </source>
</evidence>
<evidence type="ECO:0000313" key="2">
    <source>
        <dbReference type="Proteomes" id="UP000178742"/>
    </source>
</evidence>
<dbReference type="AlphaFoldDB" id="A0A1F6M651"/>
<dbReference type="EMBL" id="MFPX01000007">
    <property type="protein sequence ID" value="OGH67069.1"/>
    <property type="molecule type" value="Genomic_DNA"/>
</dbReference>
<name>A0A1F6M651_9BACT</name>
<organism evidence="1 2">
    <name type="scientific">Candidatus Magasanikbacteria bacterium RIFCSPHIGHO2_02_FULL_41_13</name>
    <dbReference type="NCBI Taxonomy" id="1798676"/>
    <lineage>
        <taxon>Bacteria</taxon>
        <taxon>Candidatus Magasanikiibacteriota</taxon>
    </lineage>
</organism>
<sequence>MKKNIFIVFLLVVIIGILAINFKFNKQEKTSLPEYVMCPSEAKICPDGSTVIRMGSYCEFAECPSSSKVVSSVDQENAKIEGKHLVYFRGVKQDGLSAIVTLDPITMFSGDEATAAAMQDTKCSKAKVITCAPSLNNNFYIRNLSNETQNLTVTLSTDVYLESASDTTELKKVGILELKKISETWPLERLSITPFWVTARDEKVSKIEQQYIP</sequence>
<proteinExistence type="predicted"/>
<gene>
    <name evidence="1" type="ORF">A3B90_00575</name>
</gene>
<comment type="caution">
    <text evidence="1">The sequence shown here is derived from an EMBL/GenBank/DDBJ whole genome shotgun (WGS) entry which is preliminary data.</text>
</comment>
<protein>
    <submittedName>
        <fullName evidence="1">Uncharacterized protein</fullName>
    </submittedName>
</protein>
<dbReference type="STRING" id="1798676.A3B90_00575"/>
<reference evidence="1 2" key="1">
    <citation type="journal article" date="2016" name="Nat. Commun.">
        <title>Thousands of microbial genomes shed light on interconnected biogeochemical processes in an aquifer system.</title>
        <authorList>
            <person name="Anantharaman K."/>
            <person name="Brown C.T."/>
            <person name="Hug L.A."/>
            <person name="Sharon I."/>
            <person name="Castelle C.J."/>
            <person name="Probst A.J."/>
            <person name="Thomas B.C."/>
            <person name="Singh A."/>
            <person name="Wilkins M.J."/>
            <person name="Karaoz U."/>
            <person name="Brodie E.L."/>
            <person name="Williams K.H."/>
            <person name="Hubbard S.S."/>
            <person name="Banfield J.F."/>
        </authorList>
    </citation>
    <scope>NUCLEOTIDE SEQUENCE [LARGE SCALE GENOMIC DNA]</scope>
</reference>
<accession>A0A1F6M651</accession>